<dbReference type="PANTHER" id="PTHR22916">
    <property type="entry name" value="GLYCOSYLTRANSFERASE"/>
    <property type="match status" value="1"/>
</dbReference>
<dbReference type="Pfam" id="PF00535">
    <property type="entry name" value="Glycos_transf_2"/>
    <property type="match status" value="1"/>
</dbReference>
<evidence type="ECO:0000313" key="5">
    <source>
        <dbReference type="Proteomes" id="UP000184480"/>
    </source>
</evidence>
<protein>
    <submittedName>
        <fullName evidence="4">Glycosyltransferase EpsJ</fullName>
    </submittedName>
</protein>
<dbReference type="EMBL" id="FQUC01000001">
    <property type="protein sequence ID" value="SHE54261.1"/>
    <property type="molecule type" value="Genomic_DNA"/>
</dbReference>
<evidence type="ECO:0000256" key="2">
    <source>
        <dbReference type="ARBA" id="ARBA00022679"/>
    </source>
</evidence>
<dbReference type="CDD" id="cd00761">
    <property type="entry name" value="Glyco_tranf_GTA_type"/>
    <property type="match status" value="1"/>
</dbReference>
<dbReference type="AlphaFoldDB" id="A0A1M4UBM2"/>
<dbReference type="STRING" id="1346286.SAMN05444362_101559"/>
<dbReference type="InterPro" id="IPR029044">
    <property type="entry name" value="Nucleotide-diphossugar_trans"/>
</dbReference>
<gene>
    <name evidence="4" type="ORF">SAMN05444362_101559</name>
</gene>
<reference evidence="5" key="1">
    <citation type="submission" date="2016-11" db="EMBL/GenBank/DDBJ databases">
        <authorList>
            <person name="Varghese N."/>
            <person name="Submissions S."/>
        </authorList>
    </citation>
    <scope>NUCLEOTIDE SEQUENCE [LARGE SCALE GENOMIC DNA]</scope>
    <source>
        <strain evidence="5">DSM 27370</strain>
    </source>
</reference>
<dbReference type="SUPFAM" id="SSF53448">
    <property type="entry name" value="Nucleotide-diphospho-sugar transferases"/>
    <property type="match status" value="1"/>
</dbReference>
<feature type="domain" description="Glycosyltransferase 2-like" evidence="3">
    <location>
        <begin position="6"/>
        <end position="130"/>
    </location>
</feature>
<dbReference type="InterPro" id="IPR001173">
    <property type="entry name" value="Glyco_trans_2-like"/>
</dbReference>
<evidence type="ECO:0000259" key="3">
    <source>
        <dbReference type="Pfam" id="PF00535"/>
    </source>
</evidence>
<keyword evidence="5" id="KW-1185">Reference proteome</keyword>
<dbReference type="Gene3D" id="3.90.550.10">
    <property type="entry name" value="Spore Coat Polysaccharide Biosynthesis Protein SpsA, Chain A"/>
    <property type="match status" value="1"/>
</dbReference>
<evidence type="ECO:0000256" key="1">
    <source>
        <dbReference type="ARBA" id="ARBA00022676"/>
    </source>
</evidence>
<sequence length="347" mass="39822">MGVRISVIVPIYNMEQFLDRCLGSLTSQAYGNLEFILVNDGSTDSSAEICDRYAQEDARIKLVHQQNGGVSSARNTGLNIATGDYLSFVDPDDRIASGAYSLLAEYISDAKPDILRFGAYRKGEELDWLPFEGLYEGSGFEKEVVLPMIGSDKFGGMFILGVLWLHLFKRDLIEQNDIRFNPKLRRCEDRLFTISAMINASNMLFVRDNLYHYEVNDESLSNRYDPARWEQESLFLSDLKQLYHQKKDSAFIEEADKRIANDYILRVITSVNQEYFTNNNNSFWRRYKNIKKIICNPEVKKAAYGMRTGQLGLKGRLIIGMIKYRLAFLLNVFNTIILLKNKLNSNG</sequence>
<dbReference type="RefSeq" id="WP_062175625.1">
    <property type="nucleotide sequence ID" value="NZ_BBXL01000001.1"/>
</dbReference>
<name>A0A1M4UBM2_9BACT</name>
<proteinExistence type="predicted"/>
<keyword evidence="2 4" id="KW-0808">Transferase</keyword>
<keyword evidence="1" id="KW-0328">Glycosyltransferase</keyword>
<dbReference type="GO" id="GO:0016758">
    <property type="term" value="F:hexosyltransferase activity"/>
    <property type="evidence" value="ECO:0007669"/>
    <property type="project" value="UniProtKB-ARBA"/>
</dbReference>
<dbReference type="PANTHER" id="PTHR22916:SF51">
    <property type="entry name" value="GLYCOSYLTRANSFERASE EPSH-RELATED"/>
    <property type="match status" value="1"/>
</dbReference>
<evidence type="ECO:0000313" key="4">
    <source>
        <dbReference type="EMBL" id="SHE54261.1"/>
    </source>
</evidence>
<dbReference type="Proteomes" id="UP000184480">
    <property type="component" value="Unassembled WGS sequence"/>
</dbReference>
<organism evidence="4 5">
    <name type="scientific">Dysgonomonas macrotermitis</name>
    <dbReference type="NCBI Taxonomy" id="1346286"/>
    <lineage>
        <taxon>Bacteria</taxon>
        <taxon>Pseudomonadati</taxon>
        <taxon>Bacteroidota</taxon>
        <taxon>Bacteroidia</taxon>
        <taxon>Bacteroidales</taxon>
        <taxon>Dysgonomonadaceae</taxon>
        <taxon>Dysgonomonas</taxon>
    </lineage>
</organism>
<accession>A0A1M4UBM2</accession>